<proteinExistence type="predicted"/>
<organism evidence="1">
    <name type="scientific">candidate division WOR-3 bacterium</name>
    <dbReference type="NCBI Taxonomy" id="2052148"/>
    <lineage>
        <taxon>Bacteria</taxon>
        <taxon>Bacteria division WOR-3</taxon>
    </lineage>
</organism>
<feature type="non-terminal residue" evidence="1">
    <location>
        <position position="189"/>
    </location>
</feature>
<gene>
    <name evidence="1" type="ORF">ENL43_02855</name>
</gene>
<dbReference type="EMBL" id="DRTX01000150">
    <property type="protein sequence ID" value="HHF53286.1"/>
    <property type="molecule type" value="Genomic_DNA"/>
</dbReference>
<comment type="caution">
    <text evidence="1">The sequence shown here is derived from an EMBL/GenBank/DDBJ whole genome shotgun (WGS) entry which is preliminary data.</text>
</comment>
<evidence type="ECO:0008006" key="2">
    <source>
        <dbReference type="Google" id="ProtNLM"/>
    </source>
</evidence>
<evidence type="ECO:0000313" key="1">
    <source>
        <dbReference type="EMBL" id="HHF53286.1"/>
    </source>
</evidence>
<sequence length="189" mass="21268">MWMLILVTFFEGLSVSTAQRSDAILSNPAGLGFSPGIELTYTGDADNKHNLMLAMGNIGLFYSVQNNVKRYGIAEGIKLGRWMYGGFAYHLDDSKELSLGLLVRPFDFLSFGYRFSRLNEESFNVFGLGLRPLGEYFTIFGDVMLTKDSIDNYVIGGFIEPVKGLKLYGFYNKDKEYHIGIDFALGFIR</sequence>
<dbReference type="Proteomes" id="UP000886050">
    <property type="component" value="Unassembled WGS sequence"/>
</dbReference>
<accession>A0A7V5HQ76</accession>
<protein>
    <recommendedName>
        <fullName evidence="2">PorV/PorQ family protein</fullName>
    </recommendedName>
</protein>
<name>A0A7V5HQ76_UNCW3</name>
<reference evidence="1" key="1">
    <citation type="journal article" date="2020" name="mSystems">
        <title>Genome- and Community-Level Interaction Insights into Carbon Utilization and Element Cycling Functions of Hydrothermarchaeota in Hydrothermal Sediment.</title>
        <authorList>
            <person name="Zhou Z."/>
            <person name="Liu Y."/>
            <person name="Xu W."/>
            <person name="Pan J."/>
            <person name="Luo Z.H."/>
            <person name="Li M."/>
        </authorList>
    </citation>
    <scope>NUCLEOTIDE SEQUENCE [LARGE SCALE GENOMIC DNA]</scope>
    <source>
        <strain evidence="1">HyVt-96</strain>
    </source>
</reference>
<dbReference type="AlphaFoldDB" id="A0A7V5HQ76"/>